<feature type="compositionally biased region" description="Low complexity" evidence="1">
    <location>
        <begin position="54"/>
        <end position="112"/>
    </location>
</feature>
<protein>
    <recommendedName>
        <fullName evidence="3">Rv2525c-like glycoside hydrolase-like domain-containing protein</fullName>
    </recommendedName>
</protein>
<accession>A0ABP9E9Z2</accession>
<comment type="caution">
    <text evidence="4">The sequence shown here is derived from an EMBL/GenBank/DDBJ whole genome shotgun (WGS) entry which is preliminary data.</text>
</comment>
<dbReference type="InterPro" id="IPR015020">
    <property type="entry name" value="Rv2525c-like_Glyco_Hydro-like"/>
</dbReference>
<gene>
    <name evidence="4" type="ORF">GCM10023235_58120</name>
</gene>
<evidence type="ECO:0000313" key="4">
    <source>
        <dbReference type="EMBL" id="GAA4871550.1"/>
    </source>
</evidence>
<evidence type="ECO:0000259" key="3">
    <source>
        <dbReference type="Pfam" id="PF08924"/>
    </source>
</evidence>
<proteinExistence type="predicted"/>
<dbReference type="InterPro" id="IPR017853">
    <property type="entry name" value="GH"/>
</dbReference>
<dbReference type="RefSeq" id="WP_345699836.1">
    <property type="nucleotide sequence ID" value="NZ_BAABIS010000001.1"/>
</dbReference>
<evidence type="ECO:0000256" key="1">
    <source>
        <dbReference type="SAM" id="MobiDB-lite"/>
    </source>
</evidence>
<dbReference type="Pfam" id="PF08924">
    <property type="entry name" value="Rv2525c_GlyHyd-like"/>
    <property type="match status" value="1"/>
</dbReference>
<keyword evidence="5" id="KW-1185">Reference proteome</keyword>
<dbReference type="SUPFAM" id="SSF51445">
    <property type="entry name" value="(Trans)glycosidases"/>
    <property type="match status" value="1"/>
</dbReference>
<dbReference type="EMBL" id="BAABIS010000001">
    <property type="protein sequence ID" value="GAA4871550.1"/>
    <property type="molecule type" value="Genomic_DNA"/>
</dbReference>
<evidence type="ECO:0000313" key="5">
    <source>
        <dbReference type="Proteomes" id="UP001501752"/>
    </source>
</evidence>
<feature type="domain" description="Rv2525c-like glycoside hydrolase-like" evidence="3">
    <location>
        <begin position="138"/>
        <end position="345"/>
    </location>
</feature>
<dbReference type="Proteomes" id="UP001501752">
    <property type="component" value="Unassembled WGS sequence"/>
</dbReference>
<feature type="signal peptide" evidence="2">
    <location>
        <begin position="1"/>
        <end position="30"/>
    </location>
</feature>
<feature type="region of interest" description="Disordered" evidence="1">
    <location>
        <begin position="54"/>
        <end position="113"/>
    </location>
</feature>
<dbReference type="Gene3D" id="3.20.20.80">
    <property type="entry name" value="Glycosidases"/>
    <property type="match status" value="1"/>
</dbReference>
<name>A0ABP9E9Z2_9ACTN</name>
<reference evidence="5" key="1">
    <citation type="journal article" date="2019" name="Int. J. Syst. Evol. Microbiol.">
        <title>The Global Catalogue of Microorganisms (GCM) 10K type strain sequencing project: providing services to taxonomists for standard genome sequencing and annotation.</title>
        <authorList>
            <consortium name="The Broad Institute Genomics Platform"/>
            <consortium name="The Broad Institute Genome Sequencing Center for Infectious Disease"/>
            <person name="Wu L."/>
            <person name="Ma J."/>
        </authorList>
    </citation>
    <scope>NUCLEOTIDE SEQUENCE [LARGE SCALE GENOMIC DNA]</scope>
    <source>
        <strain evidence="5">JCM 13006</strain>
    </source>
</reference>
<keyword evidence="2" id="KW-0732">Signal</keyword>
<sequence>MPKARMPKRRVAMLTAAGLLIGTCAAVAVAGPSDHDGGAAAGTAQAAAPAADGTAVAASPTGEAAPSPSASASGSASASASASATPSGSPTGARPPSAAPSGASQVPAAPAARTDTSPVFTGLAFDTCTAPALSVMTAWHGTSPYGAAAVYIGGRNRGCAQPQLTAGWVKAVTAGGWRLIPLYVGAQAPCQSGAGPYRIDAANPGPQGTADGQDAVAKAGALGMRAGGAIYLDVEAYNASDAACGQAVVGYVQGFTRALRQAGYTAGFYGYASSSAAGIAKAVEQRTPDLPDAVWYAKYDGVADTTSSFPFGAGLWSGHRRGHQYVVNQKETYGGSALTVDRDAWDGPVAVIG</sequence>
<feature type="chain" id="PRO_5045828444" description="Rv2525c-like glycoside hydrolase-like domain-containing protein" evidence="2">
    <location>
        <begin position="31"/>
        <end position="353"/>
    </location>
</feature>
<organism evidence="4 5">
    <name type="scientific">Kitasatospora terrestris</name>
    <dbReference type="NCBI Taxonomy" id="258051"/>
    <lineage>
        <taxon>Bacteria</taxon>
        <taxon>Bacillati</taxon>
        <taxon>Actinomycetota</taxon>
        <taxon>Actinomycetes</taxon>
        <taxon>Kitasatosporales</taxon>
        <taxon>Streptomycetaceae</taxon>
        <taxon>Kitasatospora</taxon>
    </lineage>
</organism>
<evidence type="ECO:0000256" key="2">
    <source>
        <dbReference type="SAM" id="SignalP"/>
    </source>
</evidence>